<reference evidence="2 3" key="1">
    <citation type="submission" date="2019-08" db="EMBL/GenBank/DDBJ databases">
        <title>Archangium and Cystobacter genomes.</title>
        <authorList>
            <person name="Chen I.-C.K."/>
            <person name="Wielgoss S."/>
        </authorList>
    </citation>
    <scope>NUCLEOTIDE SEQUENCE [LARGE SCALE GENOMIC DNA]</scope>
    <source>
        <strain evidence="2 3">Cbm 6</strain>
    </source>
</reference>
<dbReference type="Gene3D" id="1.10.606.20">
    <property type="match status" value="1"/>
</dbReference>
<organism evidence="2 3">
    <name type="scientific">Archangium minus</name>
    <dbReference type="NCBI Taxonomy" id="83450"/>
    <lineage>
        <taxon>Bacteria</taxon>
        <taxon>Pseudomonadati</taxon>
        <taxon>Myxococcota</taxon>
        <taxon>Myxococcia</taxon>
        <taxon>Myxococcales</taxon>
        <taxon>Cystobacterineae</taxon>
        <taxon>Archangiaceae</taxon>
        <taxon>Archangium</taxon>
    </lineage>
</organism>
<feature type="domain" description="Phosphatidic acid phosphatase type 2/haloperoxidase" evidence="1">
    <location>
        <begin position="267"/>
        <end position="395"/>
    </location>
</feature>
<evidence type="ECO:0000313" key="2">
    <source>
        <dbReference type="EMBL" id="WNG43887.1"/>
    </source>
</evidence>
<dbReference type="SUPFAM" id="SSF48317">
    <property type="entry name" value="Acid phosphatase/Vanadium-dependent haloperoxidase"/>
    <property type="match status" value="1"/>
</dbReference>
<dbReference type="PANTHER" id="PTHR34599:SF1">
    <property type="entry name" value="PHOSPHATIDIC ACID PHOSPHATASE TYPE 2_HALOPEROXIDASE DOMAIN-CONTAINING PROTEIN"/>
    <property type="match status" value="1"/>
</dbReference>
<dbReference type="InterPro" id="IPR000326">
    <property type="entry name" value="PAP2/HPO"/>
</dbReference>
<proteinExistence type="predicted"/>
<dbReference type="Proteomes" id="UP001611383">
    <property type="component" value="Chromosome"/>
</dbReference>
<dbReference type="PANTHER" id="PTHR34599">
    <property type="entry name" value="PEROXIDASE-RELATED"/>
    <property type="match status" value="1"/>
</dbReference>
<evidence type="ECO:0000259" key="1">
    <source>
        <dbReference type="Pfam" id="PF01569"/>
    </source>
</evidence>
<protein>
    <submittedName>
        <fullName evidence="2">Vanadium-dependent haloperoxidase</fullName>
    </submittedName>
</protein>
<dbReference type="InterPro" id="IPR036938">
    <property type="entry name" value="PAP2/HPO_sf"/>
</dbReference>
<keyword evidence="3" id="KW-1185">Reference proteome</keyword>
<gene>
    <name evidence="2" type="ORF">F0U60_07100</name>
</gene>
<dbReference type="Pfam" id="PF01569">
    <property type="entry name" value="PAP2"/>
    <property type="match status" value="1"/>
</dbReference>
<dbReference type="EMBL" id="CP043494">
    <property type="protein sequence ID" value="WNG43887.1"/>
    <property type="molecule type" value="Genomic_DNA"/>
</dbReference>
<dbReference type="InterPro" id="IPR052559">
    <property type="entry name" value="V-haloperoxidase"/>
</dbReference>
<evidence type="ECO:0000313" key="3">
    <source>
        <dbReference type="Proteomes" id="UP001611383"/>
    </source>
</evidence>
<dbReference type="CDD" id="cd03398">
    <property type="entry name" value="PAP2_haloperoxidase"/>
    <property type="match status" value="1"/>
</dbReference>
<dbReference type="RefSeq" id="WP_395815700.1">
    <property type="nucleotide sequence ID" value="NZ_CP043494.1"/>
</dbReference>
<name>A0ABY9WM37_9BACT</name>
<sequence>MVAAPGSAHANVVAEWNHLMLRLEPTPRFTPHTRGAALMHVAMHNALNSIPGSRRYTTYLPPVPASAGASPEAAASAAARWALRRYTQTVHPENTELLGQIETLYTTSLASIPDGPAKTEGIRVGEAAAEQLWTVRANDGWNNPDNLQYTFPAPAPGVWRPVPPWPSNNLPPFFWWNRVTPWTLTQASQFMSPPPLDITSERFQRDVAETRAYGDIQSTVRTADQSLAAHWWGTCVESNFGSPGLIAQQLVLDHGTGLYESARIFALLALVQADAIISNIENKNRWNFWRPITVIRENGDVSWTPFLTTPPNQEYPAGHPMVSGGGVYVLAKFFPGRLKQPLRVTSASCSTRTFLHVSDAVDEVVSARVWGGMHFRHSGEVGAGLGKKIAHWAYKHYLLPLDEPH</sequence>
<accession>A0ABY9WM37</accession>